<dbReference type="SUPFAM" id="SSF52540">
    <property type="entry name" value="P-loop containing nucleoside triphosphate hydrolases"/>
    <property type="match status" value="1"/>
</dbReference>
<evidence type="ECO:0000256" key="8">
    <source>
        <dbReference type="ARBA" id="ARBA00023125"/>
    </source>
</evidence>
<accession>N1UET5</accession>
<keyword evidence="9" id="KW-0234">DNA repair</keyword>
<dbReference type="GO" id="GO:0006310">
    <property type="term" value="P:DNA recombination"/>
    <property type="evidence" value="ECO:0007669"/>
    <property type="project" value="TreeGrafter"/>
</dbReference>
<evidence type="ECO:0000259" key="10">
    <source>
        <dbReference type="Pfam" id="PF17946"/>
    </source>
</evidence>
<dbReference type="AlphaFoldDB" id="N1UET5"/>
<name>N1UET5_9LEPT</name>
<evidence type="ECO:0000256" key="2">
    <source>
        <dbReference type="ARBA" id="ARBA00022741"/>
    </source>
</evidence>
<evidence type="ECO:0000256" key="7">
    <source>
        <dbReference type="ARBA" id="ARBA00022840"/>
    </source>
</evidence>
<dbReference type="GO" id="GO:0006281">
    <property type="term" value="P:DNA repair"/>
    <property type="evidence" value="ECO:0007669"/>
    <property type="project" value="UniProtKB-KW"/>
</dbReference>
<dbReference type="GO" id="GO:0004386">
    <property type="term" value="F:helicase activity"/>
    <property type="evidence" value="ECO:0007669"/>
    <property type="project" value="UniProtKB-KW"/>
</dbReference>
<reference evidence="11 12" key="1">
    <citation type="submission" date="2013-02" db="EMBL/GenBank/DDBJ databases">
        <authorList>
            <person name="Harkins D.M."/>
            <person name="Durkin A.S."/>
            <person name="Brinkac L.M."/>
            <person name="Haft D.H."/>
            <person name="Selengut J.D."/>
            <person name="Sanka R."/>
            <person name="DePew J."/>
            <person name="Purushe J."/>
            <person name="Haake D.A."/>
            <person name="Matsunaga J."/>
            <person name="Vinetz J.M."/>
            <person name="Sutton G.G."/>
            <person name="Nierman W.C."/>
            <person name="Fouts D.E."/>
        </authorList>
    </citation>
    <scope>NUCLEOTIDE SEQUENCE [LARGE SCALE GENOMIC DNA]</scope>
    <source>
        <strain evidence="11 12">Ecochallenge</strain>
    </source>
</reference>
<evidence type="ECO:0000256" key="4">
    <source>
        <dbReference type="ARBA" id="ARBA00022801"/>
    </source>
</evidence>
<dbReference type="SUPFAM" id="SSF52980">
    <property type="entry name" value="Restriction endonuclease-like"/>
    <property type="match status" value="1"/>
</dbReference>
<keyword evidence="3" id="KW-0227">DNA damage</keyword>
<keyword evidence="4" id="KW-0378">Hydrolase</keyword>
<organism evidence="11 12">
    <name type="scientific">Leptospira weilii str. Ecochallenge</name>
    <dbReference type="NCBI Taxonomy" id="1049986"/>
    <lineage>
        <taxon>Bacteria</taxon>
        <taxon>Pseudomonadati</taxon>
        <taxon>Spirochaetota</taxon>
        <taxon>Spirochaetia</taxon>
        <taxon>Leptospirales</taxon>
        <taxon>Leptospiraceae</taxon>
        <taxon>Leptospira</taxon>
    </lineage>
</organism>
<sequence>MTDIKANEASLLYRGLMNFWEICSGNSIEKSSLLKLLRNPLLHRRIRSDSENVSILEKLIETSGIRYEESGREKDSFQISNGLKRIRLSSILSQDTAWTKYKIAPIPLESDESSSHLTIFWETVLKAKSDILSFSEGKTIRWTSDYLKIVRASLEELFEFPEYEQEEKLFQNWLESLLEWEGIRLQSKEEGIALLKFITEQIFDQIPYRKGAYLTGGVTISLLQPMRPLPFKHIYILGLGEGKFPGSNDRSQLNLRKDFREEWDISHREIQESLLWETIHSAKESLTLSYVGKNLQEDKTFEPCSHLFEIMESLQVKEAVKLPLHSYSIKYKHTPEELRQGLVSYDFGRIWVNGNRNDHTILDRFQNPKELAKTSSAPPLSGIDIKELSQFLSDPLDTYLKRKLGMYLEEEESRDYEKEIFDLDPIAETSILKKVHALMVPDLVSKEPWSWDREKISQVISPILEMERSSAKFPKSVFGKIQETDLVRYLVTTSGNLSEWKPIFQGGTYYPYLSLGDTGLPDSICKKMPELKVPLESGHFSIKGEWEHIIEKDGNLYWLFSKSLEEKPSEDYFGYKDYWKTMSFPFLTGVAFASSNENFKVYSFKPRPSEEPKKKNTLTLEYRIESPSIGIEYLAKILMEYLKEEPVFFPRKAFLNYYVKNIQGDSKNKTPVGVFEDESAWIRFLKEELNEVRDGLSSLVKLYPKTPNLILRSQIRWAKNFYKPFLDWKKNDL</sequence>
<protein>
    <submittedName>
        <fullName evidence="11">Exodeoxyribonuclease V, gamma subunit domain protein</fullName>
    </submittedName>
</protein>
<dbReference type="PANTHER" id="PTHR30591:SF1">
    <property type="entry name" value="RECBCD ENZYME SUBUNIT RECC"/>
    <property type="match status" value="1"/>
</dbReference>
<dbReference type="InterPro" id="IPR027417">
    <property type="entry name" value="P-loop_NTPase"/>
</dbReference>
<evidence type="ECO:0000256" key="6">
    <source>
        <dbReference type="ARBA" id="ARBA00022839"/>
    </source>
</evidence>
<dbReference type="Gene3D" id="3.40.50.300">
    <property type="entry name" value="P-loop containing nucleotide triphosphate hydrolases"/>
    <property type="match status" value="1"/>
</dbReference>
<gene>
    <name evidence="11" type="ORF">LEP1GSC043_4478</name>
</gene>
<keyword evidence="5" id="KW-0347">Helicase</keyword>
<evidence type="ECO:0000256" key="5">
    <source>
        <dbReference type="ARBA" id="ARBA00022806"/>
    </source>
</evidence>
<dbReference type="GO" id="GO:0003677">
    <property type="term" value="F:DNA binding"/>
    <property type="evidence" value="ECO:0007669"/>
    <property type="project" value="UniProtKB-KW"/>
</dbReference>
<dbReference type="EMBL" id="AHMI02000155">
    <property type="protein sequence ID" value="EMY14535.1"/>
    <property type="molecule type" value="Genomic_DNA"/>
</dbReference>
<feature type="domain" description="RecC C-terminal" evidence="10">
    <location>
        <begin position="383"/>
        <end position="493"/>
    </location>
</feature>
<keyword evidence="8" id="KW-0238">DNA-binding</keyword>
<comment type="caution">
    <text evidence="11">The sequence shown here is derived from an EMBL/GenBank/DDBJ whole genome shotgun (WGS) entry which is preliminary data.</text>
</comment>
<evidence type="ECO:0000256" key="3">
    <source>
        <dbReference type="ARBA" id="ARBA00022763"/>
    </source>
</evidence>
<dbReference type="InterPro" id="IPR041500">
    <property type="entry name" value="RecC_C"/>
</dbReference>
<keyword evidence="7" id="KW-0067">ATP-binding</keyword>
<dbReference type="Proteomes" id="UP000012249">
    <property type="component" value="Unassembled WGS sequence"/>
</dbReference>
<keyword evidence="6" id="KW-0269">Exonuclease</keyword>
<evidence type="ECO:0000313" key="11">
    <source>
        <dbReference type="EMBL" id="EMY14535.1"/>
    </source>
</evidence>
<keyword evidence="2" id="KW-0547">Nucleotide-binding</keyword>
<dbReference type="GO" id="GO:0005524">
    <property type="term" value="F:ATP binding"/>
    <property type="evidence" value="ECO:0007669"/>
    <property type="project" value="UniProtKB-KW"/>
</dbReference>
<dbReference type="GO" id="GO:0004527">
    <property type="term" value="F:exonuclease activity"/>
    <property type="evidence" value="ECO:0007669"/>
    <property type="project" value="UniProtKB-KW"/>
</dbReference>
<dbReference type="InterPro" id="IPR011335">
    <property type="entry name" value="Restrct_endonuc-II-like"/>
</dbReference>
<evidence type="ECO:0000313" key="12">
    <source>
        <dbReference type="Proteomes" id="UP000012249"/>
    </source>
</evidence>
<evidence type="ECO:0000256" key="1">
    <source>
        <dbReference type="ARBA" id="ARBA00022722"/>
    </source>
</evidence>
<keyword evidence="1" id="KW-0540">Nuclease</keyword>
<dbReference type="Pfam" id="PF17946">
    <property type="entry name" value="RecC_C"/>
    <property type="match status" value="1"/>
</dbReference>
<proteinExistence type="predicted"/>
<dbReference type="PANTHER" id="PTHR30591">
    <property type="entry name" value="RECBCD ENZYME SUBUNIT RECC"/>
    <property type="match status" value="1"/>
</dbReference>
<evidence type="ECO:0000256" key="9">
    <source>
        <dbReference type="ARBA" id="ARBA00023204"/>
    </source>
</evidence>